<evidence type="ECO:0000259" key="8">
    <source>
        <dbReference type="Pfam" id="PF18052"/>
    </source>
</evidence>
<name>A0AAV5DZB1_ELECO</name>
<dbReference type="Gene3D" id="1.10.8.430">
    <property type="entry name" value="Helical domain of apoptotic protease-activating factors"/>
    <property type="match status" value="1"/>
</dbReference>
<keyword evidence="6" id="KW-0067">ATP-binding</keyword>
<dbReference type="Pfam" id="PF00931">
    <property type="entry name" value="NB-ARC"/>
    <property type="match status" value="1"/>
</dbReference>
<dbReference type="EMBL" id="BQKI01000072">
    <property type="protein sequence ID" value="GJN15576.1"/>
    <property type="molecule type" value="Genomic_DNA"/>
</dbReference>
<dbReference type="Gene3D" id="3.80.10.10">
    <property type="entry name" value="Ribonuclease Inhibitor"/>
    <property type="match status" value="1"/>
</dbReference>
<dbReference type="GO" id="GO:0006952">
    <property type="term" value="P:defense response"/>
    <property type="evidence" value="ECO:0007669"/>
    <property type="project" value="UniProtKB-KW"/>
</dbReference>
<comment type="caution">
    <text evidence="9">The sequence shown here is derived from an EMBL/GenBank/DDBJ whole genome shotgun (WGS) entry which is preliminary data.</text>
</comment>
<dbReference type="Gene3D" id="3.40.50.300">
    <property type="entry name" value="P-loop containing nucleotide triphosphate hydrolases"/>
    <property type="match status" value="1"/>
</dbReference>
<evidence type="ECO:0000256" key="4">
    <source>
        <dbReference type="ARBA" id="ARBA00022741"/>
    </source>
</evidence>
<keyword evidence="5" id="KW-0611">Plant defense</keyword>
<keyword evidence="2" id="KW-0433">Leucine-rich repeat</keyword>
<dbReference type="SUPFAM" id="SSF52540">
    <property type="entry name" value="P-loop containing nucleoside triphosphate hydrolases"/>
    <property type="match status" value="1"/>
</dbReference>
<evidence type="ECO:0000256" key="1">
    <source>
        <dbReference type="ARBA" id="ARBA00008894"/>
    </source>
</evidence>
<evidence type="ECO:0000313" key="9">
    <source>
        <dbReference type="EMBL" id="GJN15576.1"/>
    </source>
</evidence>
<dbReference type="FunFam" id="1.10.8.430:FF:000003">
    <property type="entry name" value="Probable disease resistance protein At5g66910"/>
    <property type="match status" value="1"/>
</dbReference>
<evidence type="ECO:0000259" key="7">
    <source>
        <dbReference type="Pfam" id="PF00931"/>
    </source>
</evidence>
<feature type="domain" description="NB-ARC" evidence="7">
    <location>
        <begin position="222"/>
        <end position="312"/>
    </location>
</feature>
<dbReference type="Proteomes" id="UP001054889">
    <property type="component" value="Unassembled WGS sequence"/>
</dbReference>
<evidence type="ECO:0000313" key="10">
    <source>
        <dbReference type="Proteomes" id="UP001054889"/>
    </source>
</evidence>
<evidence type="ECO:0000256" key="6">
    <source>
        <dbReference type="ARBA" id="ARBA00022840"/>
    </source>
</evidence>
<dbReference type="InterPro" id="IPR042197">
    <property type="entry name" value="Apaf_helical"/>
</dbReference>
<evidence type="ECO:0000256" key="2">
    <source>
        <dbReference type="ARBA" id="ARBA00022614"/>
    </source>
</evidence>
<dbReference type="InterPro" id="IPR032675">
    <property type="entry name" value="LRR_dom_sf"/>
</dbReference>
<dbReference type="GO" id="GO:0051707">
    <property type="term" value="P:response to other organism"/>
    <property type="evidence" value="ECO:0007669"/>
    <property type="project" value="UniProtKB-ARBA"/>
</dbReference>
<dbReference type="AlphaFoldDB" id="A0AAV5DZB1"/>
<proteinExistence type="inferred from homology"/>
<comment type="similarity">
    <text evidence="1">Belongs to the disease resistance NB-LRR family.</text>
</comment>
<keyword evidence="10" id="KW-1185">Reference proteome</keyword>
<dbReference type="GO" id="GO:0005524">
    <property type="term" value="F:ATP binding"/>
    <property type="evidence" value="ECO:0007669"/>
    <property type="project" value="UniProtKB-KW"/>
</dbReference>
<dbReference type="SUPFAM" id="SSF52058">
    <property type="entry name" value="L domain-like"/>
    <property type="match status" value="1"/>
</dbReference>
<evidence type="ECO:0000256" key="3">
    <source>
        <dbReference type="ARBA" id="ARBA00022737"/>
    </source>
</evidence>
<dbReference type="Pfam" id="PF18052">
    <property type="entry name" value="Rx_N"/>
    <property type="match status" value="1"/>
</dbReference>
<keyword evidence="4" id="KW-0547">Nucleotide-binding</keyword>
<organism evidence="9 10">
    <name type="scientific">Eleusine coracana subsp. coracana</name>
    <dbReference type="NCBI Taxonomy" id="191504"/>
    <lineage>
        <taxon>Eukaryota</taxon>
        <taxon>Viridiplantae</taxon>
        <taxon>Streptophyta</taxon>
        <taxon>Embryophyta</taxon>
        <taxon>Tracheophyta</taxon>
        <taxon>Spermatophyta</taxon>
        <taxon>Magnoliopsida</taxon>
        <taxon>Liliopsida</taxon>
        <taxon>Poales</taxon>
        <taxon>Poaceae</taxon>
        <taxon>PACMAD clade</taxon>
        <taxon>Chloridoideae</taxon>
        <taxon>Cynodonteae</taxon>
        <taxon>Eleusininae</taxon>
        <taxon>Eleusine</taxon>
    </lineage>
</organism>
<evidence type="ECO:0000256" key="5">
    <source>
        <dbReference type="ARBA" id="ARBA00022821"/>
    </source>
</evidence>
<accession>A0AAV5DZB1</accession>
<dbReference type="InterPro" id="IPR002182">
    <property type="entry name" value="NB-ARC"/>
</dbReference>
<gene>
    <name evidence="9" type="primary">gb02499</name>
    <name evidence="9" type="ORF">PR202_gb02499</name>
</gene>
<dbReference type="GO" id="GO:0043531">
    <property type="term" value="F:ADP binding"/>
    <property type="evidence" value="ECO:0007669"/>
    <property type="project" value="InterPro"/>
</dbReference>
<sequence length="582" mass="66172">MAAEWLLLPVVQGVVGKAADELVQSITRMWGVDDDRERLERLLLYVQSLLPDAEAKSETNLAIRTWMKALKAVAYKADDVLDDFQYEALRREAQGNQSIASKLLSNFTSKDRLVLRYKASRDLKDVLDKIDELATELSKFGLAERVEIQHVPYRQTHSLLDKSEEVYGRDDDKEALVKLLLDQQNRRKVQVLPIIGMGATPLLRSVIELATKRRCGLPENVELLRGRLQEVIGRKRFLLVLDDVWNEVQRKWEDDLKPLLCSLGGSGSMIVVTSRSRRVASIMGTCPPYGLVSLSEHDSWELFSKKAFSKEVKMLEELIVIGRRIVNKCKGLPLALKTMGGLMNSKQQTQDWEAIADCNISDTSRGKDEVMSILKLSYKHLSPEMKQCFAFCAVFPKDYEIEKDILIQLWMANDTIYLRTLLTPPSSDKDLVEAKLMPSRALCFKSSDVSIVHKQLINTSHLRYLDLSDSEIVSLPDSIYGHRIEELEGLQQLGNSRLKSLPDGMDGLTALEGLTICECPRIEEFPEGLLQRLPYLTFLGIRNNNLERCCREGGEYFHLISSIPRKDIGYIEATVKNQKRKR</sequence>
<dbReference type="PANTHER" id="PTHR36766:SF40">
    <property type="entry name" value="DISEASE RESISTANCE PROTEIN RGA3"/>
    <property type="match status" value="1"/>
</dbReference>
<dbReference type="PANTHER" id="PTHR36766">
    <property type="entry name" value="PLANT BROAD-SPECTRUM MILDEW RESISTANCE PROTEIN RPW8"/>
    <property type="match status" value="1"/>
</dbReference>
<dbReference type="Gene3D" id="1.20.5.4130">
    <property type="match status" value="1"/>
</dbReference>
<reference evidence="9" key="2">
    <citation type="submission" date="2021-12" db="EMBL/GenBank/DDBJ databases">
        <title>Resequencing data analysis of finger millet.</title>
        <authorList>
            <person name="Hatakeyama M."/>
            <person name="Aluri S."/>
            <person name="Balachadran M.T."/>
            <person name="Sivarajan S.R."/>
            <person name="Poveda L."/>
            <person name="Shimizu-Inatsugi R."/>
            <person name="Schlapbach R."/>
            <person name="Sreeman S.M."/>
            <person name="Shimizu K.K."/>
        </authorList>
    </citation>
    <scope>NUCLEOTIDE SEQUENCE</scope>
</reference>
<dbReference type="InterPro" id="IPR041118">
    <property type="entry name" value="Rx_N"/>
</dbReference>
<feature type="domain" description="Disease resistance N-terminal" evidence="8">
    <location>
        <begin position="10"/>
        <end position="98"/>
    </location>
</feature>
<dbReference type="PRINTS" id="PR00364">
    <property type="entry name" value="DISEASERSIST"/>
</dbReference>
<reference evidence="9" key="1">
    <citation type="journal article" date="2018" name="DNA Res.">
        <title>Multiple hybrid de novo genome assembly of finger millet, an orphan allotetraploid crop.</title>
        <authorList>
            <person name="Hatakeyama M."/>
            <person name="Aluri S."/>
            <person name="Balachadran M.T."/>
            <person name="Sivarajan S.R."/>
            <person name="Patrignani A."/>
            <person name="Gruter S."/>
            <person name="Poveda L."/>
            <person name="Shimizu-Inatsugi R."/>
            <person name="Baeten J."/>
            <person name="Francoijs K.J."/>
            <person name="Nataraja K.N."/>
            <person name="Reddy Y.A.N."/>
            <person name="Phadnis S."/>
            <person name="Ravikumar R.L."/>
            <person name="Schlapbach R."/>
            <person name="Sreeman S.M."/>
            <person name="Shimizu K.K."/>
        </authorList>
    </citation>
    <scope>NUCLEOTIDE SEQUENCE</scope>
</reference>
<keyword evidence="3" id="KW-0677">Repeat</keyword>
<dbReference type="InterPro" id="IPR027417">
    <property type="entry name" value="P-loop_NTPase"/>
</dbReference>
<protein>
    <submittedName>
        <fullName evidence="9">Uncharacterized protein</fullName>
    </submittedName>
</protein>